<feature type="domain" description="Arginine repressor C-terminal" evidence="14">
    <location>
        <begin position="80"/>
        <end position="145"/>
    </location>
</feature>
<evidence type="ECO:0000256" key="6">
    <source>
        <dbReference type="ARBA" id="ARBA00022491"/>
    </source>
</evidence>
<comment type="subcellular location">
    <subcellularLocation>
        <location evidence="1 12">Cytoplasm</location>
    </subcellularLocation>
</comment>
<dbReference type="FunFam" id="3.30.1360.40:FF:000006">
    <property type="entry name" value="Arginine repressor"/>
    <property type="match status" value="1"/>
</dbReference>
<evidence type="ECO:0000256" key="5">
    <source>
        <dbReference type="ARBA" id="ARBA00022490"/>
    </source>
</evidence>
<evidence type="ECO:0000256" key="2">
    <source>
        <dbReference type="ARBA" id="ARBA00005040"/>
    </source>
</evidence>
<evidence type="ECO:0000313" key="15">
    <source>
        <dbReference type="EMBL" id="CEG22929.1"/>
    </source>
</evidence>
<evidence type="ECO:0000256" key="7">
    <source>
        <dbReference type="ARBA" id="ARBA00022571"/>
    </source>
</evidence>
<dbReference type="UniPathway" id="UPA00068"/>
<dbReference type="EMBL" id="CCXS01000001">
    <property type="protein sequence ID" value="CEG22929.1"/>
    <property type="molecule type" value="Genomic_DNA"/>
</dbReference>
<dbReference type="InterPro" id="IPR001669">
    <property type="entry name" value="Arg_repress"/>
</dbReference>
<reference evidence="15 16" key="1">
    <citation type="submission" date="2014-09" db="EMBL/GenBank/DDBJ databases">
        <authorList>
            <person name="Urmite Genomes Urmite Genomes"/>
        </authorList>
    </citation>
    <scope>NUCLEOTIDE SEQUENCE [LARGE SCALE GENOMIC DNA]</scope>
    <source>
        <strain evidence="15 16">ES2</strain>
    </source>
</reference>
<dbReference type="InterPro" id="IPR036390">
    <property type="entry name" value="WH_DNA-bd_sf"/>
</dbReference>
<evidence type="ECO:0000256" key="12">
    <source>
        <dbReference type="HAMAP-Rule" id="MF_00173"/>
    </source>
</evidence>
<comment type="function">
    <text evidence="12">Regulates arginine biosynthesis genes.</text>
</comment>
<dbReference type="Gene3D" id="1.10.10.10">
    <property type="entry name" value="Winged helix-like DNA-binding domain superfamily/Winged helix DNA-binding domain"/>
    <property type="match status" value="1"/>
</dbReference>
<dbReference type="InterPro" id="IPR036388">
    <property type="entry name" value="WH-like_DNA-bd_sf"/>
</dbReference>
<dbReference type="Gene3D" id="3.30.1360.40">
    <property type="match status" value="1"/>
</dbReference>
<dbReference type="GO" id="GO:0034618">
    <property type="term" value="F:arginine binding"/>
    <property type="evidence" value="ECO:0007669"/>
    <property type="project" value="InterPro"/>
</dbReference>
<comment type="similarity">
    <text evidence="3 12">Belongs to the ArgR family.</text>
</comment>
<evidence type="ECO:0000256" key="1">
    <source>
        <dbReference type="ARBA" id="ARBA00004496"/>
    </source>
</evidence>
<protein>
    <recommendedName>
        <fullName evidence="4 12">Arginine repressor</fullName>
    </recommendedName>
</protein>
<dbReference type="InterPro" id="IPR020899">
    <property type="entry name" value="Arg_repress_C"/>
</dbReference>
<organism evidence="15 16">
    <name type="scientific">Planococcus massiliensis</name>
    <dbReference type="NCBI Taxonomy" id="1499687"/>
    <lineage>
        <taxon>Bacteria</taxon>
        <taxon>Bacillati</taxon>
        <taxon>Bacillota</taxon>
        <taxon>Bacilli</taxon>
        <taxon>Bacillales</taxon>
        <taxon>Caryophanaceae</taxon>
        <taxon>Planococcus</taxon>
    </lineage>
</organism>
<dbReference type="InterPro" id="IPR020900">
    <property type="entry name" value="Arg_repress_DNA-bd"/>
</dbReference>
<dbReference type="STRING" id="1499687.BN1080_01866"/>
<keyword evidence="10 12" id="KW-0238">DNA-binding</keyword>
<dbReference type="SUPFAM" id="SSF46785">
    <property type="entry name" value="Winged helix' DNA-binding domain"/>
    <property type="match status" value="1"/>
</dbReference>
<evidence type="ECO:0000256" key="4">
    <source>
        <dbReference type="ARBA" id="ARBA00021148"/>
    </source>
</evidence>
<dbReference type="SUPFAM" id="SSF55252">
    <property type="entry name" value="C-terminal domain of arginine repressor"/>
    <property type="match status" value="1"/>
</dbReference>
<dbReference type="NCBIfam" id="NF003281">
    <property type="entry name" value="PRK04280.1"/>
    <property type="match status" value="1"/>
</dbReference>
<dbReference type="PANTHER" id="PTHR34471">
    <property type="entry name" value="ARGININE REPRESSOR"/>
    <property type="match status" value="1"/>
</dbReference>
<feature type="domain" description="Arginine repressor DNA-binding" evidence="13">
    <location>
        <begin position="1"/>
        <end position="70"/>
    </location>
</feature>
<keyword evidence="6 12" id="KW-0678">Repressor</keyword>
<dbReference type="RefSeq" id="WP_052651734.1">
    <property type="nucleotide sequence ID" value="NZ_CCXS01000001.1"/>
</dbReference>
<keyword evidence="16" id="KW-1185">Reference proteome</keyword>
<dbReference type="PANTHER" id="PTHR34471:SF1">
    <property type="entry name" value="ARGININE REPRESSOR"/>
    <property type="match status" value="1"/>
</dbReference>
<dbReference type="GO" id="GO:0003700">
    <property type="term" value="F:DNA-binding transcription factor activity"/>
    <property type="evidence" value="ECO:0007669"/>
    <property type="project" value="UniProtKB-UniRule"/>
</dbReference>
<evidence type="ECO:0000313" key="16">
    <source>
        <dbReference type="Proteomes" id="UP000043699"/>
    </source>
</evidence>
<keyword evidence="7 12" id="KW-0055">Arginine biosynthesis</keyword>
<dbReference type="AlphaFoldDB" id="A0A098EKP4"/>
<keyword evidence="11 12" id="KW-0804">Transcription</keyword>
<dbReference type="GO" id="GO:1900079">
    <property type="term" value="P:regulation of arginine biosynthetic process"/>
    <property type="evidence" value="ECO:0007669"/>
    <property type="project" value="UniProtKB-UniRule"/>
</dbReference>
<dbReference type="Proteomes" id="UP000043699">
    <property type="component" value="Unassembled WGS sequence"/>
</dbReference>
<keyword evidence="9 12" id="KW-0805">Transcription regulation</keyword>
<proteinExistence type="inferred from homology"/>
<dbReference type="PRINTS" id="PR01467">
    <property type="entry name" value="ARGREPRESSOR"/>
</dbReference>
<evidence type="ECO:0000256" key="10">
    <source>
        <dbReference type="ARBA" id="ARBA00023125"/>
    </source>
</evidence>
<evidence type="ECO:0000256" key="3">
    <source>
        <dbReference type="ARBA" id="ARBA00008316"/>
    </source>
</evidence>
<gene>
    <name evidence="12 15" type="primary">argR</name>
    <name evidence="15" type="ORF">BN1080_01866</name>
</gene>
<evidence type="ECO:0000256" key="9">
    <source>
        <dbReference type="ARBA" id="ARBA00023015"/>
    </source>
</evidence>
<comment type="pathway">
    <text evidence="2 12">Amino-acid biosynthesis; L-arginine biosynthesis [regulation].</text>
</comment>
<dbReference type="GO" id="GO:0051259">
    <property type="term" value="P:protein complex oligomerization"/>
    <property type="evidence" value="ECO:0007669"/>
    <property type="project" value="InterPro"/>
</dbReference>
<keyword evidence="5 12" id="KW-0963">Cytoplasm</keyword>
<dbReference type="GO" id="GO:0005737">
    <property type="term" value="C:cytoplasm"/>
    <property type="evidence" value="ECO:0007669"/>
    <property type="project" value="UniProtKB-SubCell"/>
</dbReference>
<dbReference type="Pfam" id="PF01316">
    <property type="entry name" value="Arg_repressor"/>
    <property type="match status" value="1"/>
</dbReference>
<keyword evidence="8 12" id="KW-0028">Amino-acid biosynthesis</keyword>
<dbReference type="Pfam" id="PF02863">
    <property type="entry name" value="Arg_repressor_C"/>
    <property type="match status" value="1"/>
</dbReference>
<evidence type="ECO:0000256" key="8">
    <source>
        <dbReference type="ARBA" id="ARBA00022605"/>
    </source>
</evidence>
<dbReference type="InterPro" id="IPR036251">
    <property type="entry name" value="Arg_repress_C_sf"/>
</dbReference>
<dbReference type="GO" id="GO:0006526">
    <property type="term" value="P:L-arginine biosynthetic process"/>
    <property type="evidence" value="ECO:0007669"/>
    <property type="project" value="UniProtKB-UniPathway"/>
</dbReference>
<evidence type="ECO:0000259" key="14">
    <source>
        <dbReference type="Pfam" id="PF02863"/>
    </source>
</evidence>
<evidence type="ECO:0000259" key="13">
    <source>
        <dbReference type="Pfam" id="PF01316"/>
    </source>
</evidence>
<evidence type="ECO:0000256" key="11">
    <source>
        <dbReference type="ARBA" id="ARBA00023163"/>
    </source>
</evidence>
<dbReference type="HAMAP" id="MF_00173">
    <property type="entry name" value="Arg_repressor"/>
    <property type="match status" value="1"/>
</dbReference>
<dbReference type="OrthoDB" id="9807089at2"/>
<accession>A0A098EKP4</accession>
<name>A0A098EKP4_9BACL</name>
<dbReference type="NCBIfam" id="TIGR01529">
    <property type="entry name" value="argR_whole"/>
    <property type="match status" value="1"/>
</dbReference>
<dbReference type="GO" id="GO:0003677">
    <property type="term" value="F:DNA binding"/>
    <property type="evidence" value="ECO:0007669"/>
    <property type="project" value="UniProtKB-KW"/>
</dbReference>
<sequence length="149" mass="17049">MNKGQRHIKIRDLISNREIETQDELVDLLKSAGYEVTQATVSRDIKELHLVKVPLQDGRYKYSLPADQRFNPMQKLHRALTDAFVSIDGASHFLIMKTLPGNAHAIGSLIDHLDWEEILGTICGDDTCLIICRDVEQREILKQRLIEML</sequence>